<keyword evidence="3" id="KW-1185">Reference proteome</keyword>
<protein>
    <submittedName>
        <fullName evidence="2">Uncharacterized protein</fullName>
    </submittedName>
</protein>
<name>A0A6S7IJ47_PARCT</name>
<accession>A0A6S7IJ47</accession>
<evidence type="ECO:0000313" key="3">
    <source>
        <dbReference type="Proteomes" id="UP001152795"/>
    </source>
</evidence>
<sequence length="605" mass="68228">MASYILKEGVAKVSEVFKTQFPNKIDKSDKAVQRLLQLPVVIVKGEFLFVTKKRPDVNYKILLELLPKMLPAEREVGSRISKETLRTLCQLASTESDRKLLKYIATLGQSAKQAKLAYGIDDNVRKVQQVNQAMLMANEIQKSVMELATLEDTALLNSLGIPQDISSESDSDLEPELELKQTTTRSNVSPNLHASETPPNEVCLSWLKESKFNWFSFHHECLLRLKHLREDVFDELLTVFANNLSASGLNEDELAQVSYEAFTEYQCRQPLMIDGESVFSESDSEEIEDHDEEFTQWCKNGEKRIQAEKYSCKISYGTVVQLCVIRSKRRLSAKRYKGIAKVTCRRACKGFAVKLNIDAHWSSAFDKGIDFIQLKDGKDKVLLNRDDQAGFRLDTTFTHNQGKCITLESQPSLTTRTDFVNKYPSLLQTTSYLFLDSETTEKACVGIVKPHFTYDKTPTQHYIDLNMLETKLPNYLIEKPIDCIRVDGAGDEGPAHVEVQFLRTERHLLKQKICTIVTTRNSGGSYLNPVELMNGCIAKAHANIYIPSTLAGGNSNASGLDADKLTENVDLATEDLNKFFAHDFNYILDIVTGVEDISIVTKKSK</sequence>
<feature type="compositionally biased region" description="Polar residues" evidence="1">
    <location>
        <begin position="180"/>
        <end position="198"/>
    </location>
</feature>
<evidence type="ECO:0000256" key="1">
    <source>
        <dbReference type="SAM" id="MobiDB-lite"/>
    </source>
</evidence>
<dbReference type="AlphaFoldDB" id="A0A6S7IJ47"/>
<dbReference type="EMBL" id="CACRXK020009141">
    <property type="protein sequence ID" value="CAB4016500.1"/>
    <property type="molecule type" value="Genomic_DNA"/>
</dbReference>
<feature type="compositionally biased region" description="Acidic residues" evidence="1">
    <location>
        <begin position="167"/>
        <end position="176"/>
    </location>
</feature>
<proteinExistence type="predicted"/>
<feature type="region of interest" description="Disordered" evidence="1">
    <location>
        <begin position="166"/>
        <end position="198"/>
    </location>
</feature>
<gene>
    <name evidence="2" type="ORF">PACLA_8A037342</name>
</gene>
<evidence type="ECO:0000313" key="2">
    <source>
        <dbReference type="EMBL" id="CAB4016500.1"/>
    </source>
</evidence>
<reference evidence="2" key="1">
    <citation type="submission" date="2020-04" db="EMBL/GenBank/DDBJ databases">
        <authorList>
            <person name="Alioto T."/>
            <person name="Alioto T."/>
            <person name="Gomez Garrido J."/>
        </authorList>
    </citation>
    <scope>NUCLEOTIDE SEQUENCE</scope>
    <source>
        <strain evidence="2">A484AB</strain>
    </source>
</reference>
<organism evidence="2 3">
    <name type="scientific">Paramuricea clavata</name>
    <name type="common">Red gorgonian</name>
    <name type="synonym">Violescent sea-whip</name>
    <dbReference type="NCBI Taxonomy" id="317549"/>
    <lineage>
        <taxon>Eukaryota</taxon>
        <taxon>Metazoa</taxon>
        <taxon>Cnidaria</taxon>
        <taxon>Anthozoa</taxon>
        <taxon>Octocorallia</taxon>
        <taxon>Malacalcyonacea</taxon>
        <taxon>Plexauridae</taxon>
        <taxon>Paramuricea</taxon>
    </lineage>
</organism>
<dbReference type="OrthoDB" id="5985505at2759"/>
<comment type="caution">
    <text evidence="2">The sequence shown here is derived from an EMBL/GenBank/DDBJ whole genome shotgun (WGS) entry which is preliminary data.</text>
</comment>
<dbReference type="Proteomes" id="UP001152795">
    <property type="component" value="Unassembled WGS sequence"/>
</dbReference>